<protein>
    <submittedName>
        <fullName evidence="5">P26a</fullName>
    </submittedName>
</protein>
<name>A0A162GTQ8_9ABAC</name>
<evidence type="ECO:0000256" key="2">
    <source>
        <dbReference type="ARBA" id="ARBA00022801"/>
    </source>
</evidence>
<comment type="domain">
    <text evidence="4">The substrate binding site is formed by the N-terminus of a monomer and the C-terminus of the opposite monomer.</text>
</comment>
<dbReference type="Proteomes" id="UP000201861">
    <property type="component" value="Segment"/>
</dbReference>
<keyword evidence="1 4" id="KW-0540">Nuclease</keyword>
<dbReference type="HAMAP" id="MF_04143">
    <property type="entry name" value="Poxins"/>
    <property type="match status" value="1"/>
</dbReference>
<evidence type="ECO:0000313" key="6">
    <source>
        <dbReference type="Proteomes" id="UP000201861"/>
    </source>
</evidence>
<dbReference type="RefSeq" id="YP_009250006.2">
    <property type="nucleotide sequence ID" value="NC_029997.2"/>
</dbReference>
<evidence type="ECO:0000256" key="3">
    <source>
        <dbReference type="ARBA" id="ARBA00023932"/>
    </source>
</evidence>
<accession>A0A162GTQ8</accession>
<comment type="caution">
    <text evidence="4">Lacks conserved residue(s) required for the propagation of feature annotation.</text>
</comment>
<comment type="subunit">
    <text evidence="4">Homodimer.</text>
</comment>
<proteinExistence type="inferred from homology"/>
<feature type="site" description="Substrate binding" evidence="4">
    <location>
        <position position="268"/>
    </location>
</feature>
<feature type="site" description="Substrate binding" evidence="4">
    <location>
        <position position="119"/>
    </location>
</feature>
<dbReference type="GO" id="GO:0016787">
    <property type="term" value="F:hydrolase activity"/>
    <property type="evidence" value="ECO:0007669"/>
    <property type="project" value="UniProtKB-KW"/>
</dbReference>
<dbReference type="Pfam" id="PF04766">
    <property type="entry name" value="Baculo_p26"/>
    <property type="match status" value="1"/>
</dbReference>
<keyword evidence="2 4" id="KW-0378">Hydrolase</keyword>
<dbReference type="EMBL" id="KR011717">
    <property type="protein sequence ID" value="AKR17288.2"/>
    <property type="molecule type" value="Genomic_DNA"/>
</dbReference>
<dbReference type="OrthoDB" id="7755at10239"/>
<keyword evidence="6" id="KW-1185">Reference proteome</keyword>
<organism evidence="5 6">
    <name type="scientific">Urbanus proteus nucleopolyhedrovirus</name>
    <dbReference type="NCBI Taxonomy" id="1675866"/>
    <lineage>
        <taxon>Viruses</taxon>
        <taxon>Viruses incertae sedis</taxon>
        <taxon>Naldaviricetes</taxon>
        <taxon>Lefavirales</taxon>
        <taxon>Baculoviridae</taxon>
        <taxon>Alphabaculovirus</taxon>
        <taxon>Alphabaculovirus urprotei</taxon>
    </lineage>
</organism>
<gene>
    <name evidence="5" type="primary">p26a</name>
</gene>
<dbReference type="KEGG" id="vg:27429897"/>
<dbReference type="InterPro" id="IPR006853">
    <property type="entry name" value="Poxin_vir"/>
</dbReference>
<evidence type="ECO:0000256" key="4">
    <source>
        <dbReference type="HAMAP-Rule" id="MF_04143"/>
    </source>
</evidence>
<dbReference type="GO" id="GO:0061507">
    <property type="term" value="F:2',3'-cyclic GMP-AMP binding"/>
    <property type="evidence" value="ECO:0007669"/>
    <property type="project" value="UniProtKB-UniRule"/>
</dbReference>
<feature type="site" description="Substrate binding" evidence="4">
    <location>
        <position position="266"/>
    </location>
</feature>
<sequence length="283" mass="32421">MCCTKQIAVLLFLCAAAAHSKVHLNAYRVKCSVDHDTKKIDIDQINGQNYNFVVVPPHQETTASDLFDYYHQFPGLVTDYNFHSFNINDTLKVLLSDGKFLHVLAHDKVLFNFHVHKNRMIFGQMVSFSVNDRSIASKIYVGAPVFRALDHKLVSVITCNELVHKTDGERVIFPLTGVRHEHLSSGHVSFDGEYVVSQKVHGLSIYGRQQLPYTNNELYHTNVKQYAINIMNNQRVYRNDPRTVTVYYDDEEIDLVLTEGEFEIMRFRIDGGLVNAIQNISKI</sequence>
<feature type="active site" description="Proton donor" evidence="4">
    <location>
        <position position="71"/>
    </location>
</feature>
<comment type="catalytic activity">
    <reaction evidence="3">
        <text>2',3'-cGAMP + H2O = Gp(2'-5')Ap(3') + H(+)</text>
        <dbReference type="Rhea" id="RHEA:59472"/>
        <dbReference type="ChEBI" id="CHEBI:15377"/>
        <dbReference type="ChEBI" id="CHEBI:15378"/>
        <dbReference type="ChEBI" id="CHEBI:143093"/>
        <dbReference type="ChEBI" id="CHEBI:143098"/>
    </reaction>
    <physiologicalReaction direction="left-to-right" evidence="3">
        <dbReference type="Rhea" id="RHEA:59473"/>
    </physiologicalReaction>
</comment>
<dbReference type="GO" id="GO:0004518">
    <property type="term" value="F:nuclease activity"/>
    <property type="evidence" value="ECO:0007669"/>
    <property type="project" value="UniProtKB-UniRule"/>
</dbReference>
<feature type="active site" description="Proton acceptor; shared with catalytic histidine of dimeric partner" evidence="4">
    <location>
        <position position="224"/>
    </location>
</feature>
<reference evidence="5" key="1">
    <citation type="submission" date="2017-04" db="EMBL/GenBank/DDBJ databases">
        <title>Complete genome sequence of Urbanus proteus nucleopolyhedrovirus (UrprNPV).</title>
        <authorList>
            <person name="Santos E.R."/>
            <person name="Melo F.L."/>
            <person name="Sosa-Gomez D.R."/>
            <person name="Ribeiro B.M."/>
            <person name="Ardisson-Araujo D.M.P."/>
        </authorList>
    </citation>
    <scope>NUCLEOTIDE SEQUENCE [LARGE SCALE GENOMIC DNA]</scope>
    <source>
        <strain evidence="5">Southern Brazil</strain>
    </source>
</reference>
<evidence type="ECO:0000256" key="1">
    <source>
        <dbReference type="ARBA" id="ARBA00022722"/>
    </source>
</evidence>
<dbReference type="GeneID" id="27429897"/>
<evidence type="ECO:0000313" key="5">
    <source>
        <dbReference type="EMBL" id="AKR17288.2"/>
    </source>
</evidence>
<comment type="function">
    <text evidence="4">Nuclease that cleaves host 2',3'-cGAMP.</text>
</comment>